<evidence type="ECO:0000313" key="3">
    <source>
        <dbReference type="Proteomes" id="UP000218432"/>
    </source>
</evidence>
<organism evidence="2 3">
    <name type="scientific">Burkholderia stabilis</name>
    <dbReference type="NCBI Taxonomy" id="95485"/>
    <lineage>
        <taxon>Bacteria</taxon>
        <taxon>Pseudomonadati</taxon>
        <taxon>Pseudomonadota</taxon>
        <taxon>Betaproteobacteria</taxon>
        <taxon>Burkholderiales</taxon>
        <taxon>Burkholderiaceae</taxon>
        <taxon>Burkholderia</taxon>
        <taxon>Burkholderia cepacia complex</taxon>
    </lineage>
</organism>
<dbReference type="Pfam" id="PF04471">
    <property type="entry name" value="Mrr_cat"/>
    <property type="match status" value="1"/>
</dbReference>
<feature type="domain" description="Restriction endonuclease type IV Mrr" evidence="1">
    <location>
        <begin position="16"/>
        <end position="122"/>
    </location>
</feature>
<accession>A0A1Y1BFK1</accession>
<sequence length="308" mass="34238">MKKSRRAKPEQPGIAFEKVVAAIQSQIDPQATVTHSEFLIDRLGQRRQFDVVVRGTFAGQQMLGVIECKDLGGKVGTPDVDAFVTKAHDINANFKVLVSRRGFTKPALAKCAHYGVQALSLLDNDPANRNFFIGTRWEADVIRWGRLSLSLHFVNEPAQPVHFDAGNVTIAGKSVIDWFTNYLLDNTAEVSGFGWVVNFRGVFDKPQTVAVRAGEEYQCSAISFAAERVCQQLERYVGISGTGFYSWLEQKATFPPGTQILMDAVPMDFAQWQPRGGEQRPTTGFLEVKLEVHSMFDRVPDAIQLDAL</sequence>
<dbReference type="AlphaFoldDB" id="A0A1Y1BFK1"/>
<reference evidence="2 3" key="1">
    <citation type="journal article" date="2017" name="Genome Announc.">
        <title>Complete Genome Sequence of Burkholderia stabilis FERMP-21014.</title>
        <authorList>
            <person name="Konishi K."/>
            <person name="Kumagai T."/>
            <person name="Sakasegawa S."/>
            <person name="Tamura T."/>
        </authorList>
    </citation>
    <scope>NUCLEOTIDE SEQUENCE [LARGE SCALE GENOMIC DNA]</scope>
    <source>
        <strain evidence="2 3">FERMP-21014</strain>
    </source>
</reference>
<dbReference type="RefSeq" id="WP_096471685.1">
    <property type="nucleotide sequence ID" value="NZ_AP018111.1"/>
</dbReference>
<gene>
    <name evidence="2" type="ORF">BSFP_014690</name>
</gene>
<dbReference type="GO" id="GO:0003677">
    <property type="term" value="F:DNA binding"/>
    <property type="evidence" value="ECO:0007669"/>
    <property type="project" value="InterPro"/>
</dbReference>
<evidence type="ECO:0000313" key="2">
    <source>
        <dbReference type="EMBL" id="BAX58652.1"/>
    </source>
</evidence>
<name>A0A1Y1BFK1_9BURK</name>
<evidence type="ECO:0000259" key="1">
    <source>
        <dbReference type="Pfam" id="PF04471"/>
    </source>
</evidence>
<dbReference type="GO" id="GO:0004519">
    <property type="term" value="F:endonuclease activity"/>
    <property type="evidence" value="ECO:0007669"/>
    <property type="project" value="InterPro"/>
</dbReference>
<dbReference type="SUPFAM" id="SSF52980">
    <property type="entry name" value="Restriction endonuclease-like"/>
    <property type="match status" value="1"/>
</dbReference>
<dbReference type="InterPro" id="IPR007560">
    <property type="entry name" value="Restrct_endonuc_IV_Mrr"/>
</dbReference>
<dbReference type="GO" id="GO:0009307">
    <property type="term" value="P:DNA restriction-modification system"/>
    <property type="evidence" value="ECO:0007669"/>
    <property type="project" value="InterPro"/>
</dbReference>
<dbReference type="EMBL" id="AP018111">
    <property type="protein sequence ID" value="BAX58652.1"/>
    <property type="molecule type" value="Genomic_DNA"/>
</dbReference>
<proteinExistence type="predicted"/>
<protein>
    <recommendedName>
        <fullName evidence="1">Restriction endonuclease type IV Mrr domain-containing protein</fullName>
    </recommendedName>
</protein>
<dbReference type="InterPro" id="IPR011335">
    <property type="entry name" value="Restrct_endonuc-II-like"/>
</dbReference>
<dbReference type="Proteomes" id="UP000218432">
    <property type="component" value="Chromosome 1"/>
</dbReference>